<dbReference type="CDD" id="cd16618">
    <property type="entry name" value="mRING-HC-C4C4_CNOT4"/>
    <property type="match status" value="1"/>
</dbReference>
<dbReference type="InterPro" id="IPR035979">
    <property type="entry name" value="RBD_domain_sf"/>
</dbReference>
<feature type="compositionally biased region" description="Polar residues" evidence="2">
    <location>
        <begin position="279"/>
        <end position="290"/>
    </location>
</feature>
<dbReference type="Pfam" id="PF14570">
    <property type="entry name" value="zf-RING_4"/>
    <property type="match status" value="1"/>
</dbReference>
<dbReference type="InterPro" id="IPR013083">
    <property type="entry name" value="Znf_RING/FYVE/PHD"/>
</dbReference>
<dbReference type="PANTHER" id="PTHR12603:SF22">
    <property type="entry name" value="TRANSCRIPTION FACTOR C2H2 FAMILY-RELATED"/>
    <property type="match status" value="1"/>
</dbReference>
<dbReference type="Gene3D" id="3.30.40.10">
    <property type="entry name" value="Zinc/RING finger domain, C3HC4 (zinc finger)"/>
    <property type="match status" value="1"/>
</dbReference>
<keyword evidence="4" id="KW-1185">Reference proteome</keyword>
<reference evidence="5 6" key="1">
    <citation type="submission" date="2025-04" db="UniProtKB">
        <authorList>
            <consortium name="RefSeq"/>
        </authorList>
    </citation>
    <scope>IDENTIFICATION</scope>
    <source>
        <tissue evidence="5 6">Fruit stalk</tissue>
    </source>
</reference>
<dbReference type="GO" id="GO:0016567">
    <property type="term" value="P:protein ubiquitination"/>
    <property type="evidence" value="ECO:0007669"/>
    <property type="project" value="TreeGrafter"/>
</dbReference>
<evidence type="ECO:0000259" key="3">
    <source>
        <dbReference type="PROSITE" id="PS50102"/>
    </source>
</evidence>
<keyword evidence="1" id="KW-0694">RNA-binding</keyword>
<dbReference type="RefSeq" id="XP_022746394.1">
    <property type="nucleotide sequence ID" value="XM_022890659.1"/>
</dbReference>
<dbReference type="InterPro" id="IPR000504">
    <property type="entry name" value="RRM_dom"/>
</dbReference>
<evidence type="ECO:0000256" key="2">
    <source>
        <dbReference type="SAM" id="MobiDB-lite"/>
    </source>
</evidence>
<dbReference type="SMART" id="SM00361">
    <property type="entry name" value="RRM_1"/>
    <property type="match status" value="1"/>
</dbReference>
<dbReference type="InterPro" id="IPR034261">
    <property type="entry name" value="CNOT4_RRM"/>
</dbReference>
<dbReference type="FunFam" id="3.30.70.330:FF:000161">
    <property type="entry name" value="RNA binding (RRM/RBD/RNP motifs) family protein"/>
    <property type="match status" value="1"/>
</dbReference>
<organism evidence="4 6">
    <name type="scientific">Durio zibethinus</name>
    <name type="common">Durian</name>
    <dbReference type="NCBI Taxonomy" id="66656"/>
    <lineage>
        <taxon>Eukaryota</taxon>
        <taxon>Viridiplantae</taxon>
        <taxon>Streptophyta</taxon>
        <taxon>Embryophyta</taxon>
        <taxon>Tracheophyta</taxon>
        <taxon>Spermatophyta</taxon>
        <taxon>Magnoliopsida</taxon>
        <taxon>eudicotyledons</taxon>
        <taxon>Gunneridae</taxon>
        <taxon>Pentapetalae</taxon>
        <taxon>rosids</taxon>
        <taxon>malvids</taxon>
        <taxon>Malvales</taxon>
        <taxon>Malvaceae</taxon>
        <taxon>Helicteroideae</taxon>
        <taxon>Durio</taxon>
    </lineage>
</organism>
<dbReference type="InterPro" id="IPR012677">
    <property type="entry name" value="Nucleotide-bd_a/b_plait_sf"/>
</dbReference>
<dbReference type="KEGG" id="dzi:111296381"/>
<proteinExistence type="predicted"/>
<dbReference type="SUPFAM" id="SSF57850">
    <property type="entry name" value="RING/U-box"/>
    <property type="match status" value="1"/>
</dbReference>
<evidence type="ECO:0000313" key="4">
    <source>
        <dbReference type="Proteomes" id="UP000515121"/>
    </source>
</evidence>
<dbReference type="Pfam" id="PF00076">
    <property type="entry name" value="RRM_1"/>
    <property type="match status" value="1"/>
</dbReference>
<dbReference type="OrthoDB" id="961065at2759"/>
<dbReference type="Gene3D" id="3.30.70.330">
    <property type="match status" value="1"/>
</dbReference>
<dbReference type="Proteomes" id="UP000515121">
    <property type="component" value="Unplaced"/>
</dbReference>
<dbReference type="SUPFAM" id="SSF54928">
    <property type="entry name" value="RNA-binding domain, RBD"/>
    <property type="match status" value="1"/>
</dbReference>
<dbReference type="GO" id="GO:0003723">
    <property type="term" value="F:RNA binding"/>
    <property type="evidence" value="ECO:0007669"/>
    <property type="project" value="UniProtKB-UniRule"/>
</dbReference>
<name>A0A6P5Z1F8_DURZI</name>
<dbReference type="AlphaFoldDB" id="A0A6P5Z1F8"/>
<dbReference type="CDD" id="cd12438">
    <property type="entry name" value="RRM_CNOT4"/>
    <property type="match status" value="1"/>
</dbReference>
<dbReference type="InterPro" id="IPR039515">
    <property type="entry name" value="NOT4_mRING-HC-C4C4"/>
</dbReference>
<evidence type="ECO:0000313" key="5">
    <source>
        <dbReference type="RefSeq" id="XP_022746394.1"/>
    </source>
</evidence>
<gene>
    <name evidence="5 6" type="primary">LOC111296381</name>
</gene>
<feature type="region of interest" description="Disordered" evidence="2">
    <location>
        <begin position="363"/>
        <end position="382"/>
    </location>
</feature>
<sequence length="619" mass="68068">MCDKGEKTCPLCAEEMDLTDQQLKPCKCGYEICVWCWHHIMEMAEKDNTEGRCPAYRSTYDKEKIVGMAANCERLVAEINSEWKQKTHKTKPKVSEGRMHLSNIRVIKRNLVYIIGLPLDLADEDLLQRREYFGQYGKVLKVLISKTANGVIQHSSNNSCCVYVTYSKEEEAVCCIQSVHSFVLEGRPLSACFGTTKYCHAWLRNVPCNIPDCLYLHDFGSQEDSFSKDEIVSAFSRSRVQQTIGASNNLHRRSGNLLPPPVAECISSSILSSAKPVAKSSNNIGNQSRESCVDGGTGNSSVLPSAASWVMRVSASLSPVPNMSGSQGTFSNNKPDAFAGPHVSSEVVNTKQSTHDVWKSVTAEETSEIHPNCGTEFSEEYPDSDYQARIENRKLDTLSNMTSAPVTCGDCILAPINIKSSINYCPESSHTSGSDDENINIDGDFQDLSSICTLGHTENEEPAPIIANISVPTHTSFSVPRCLSFQEDIGEQNVYAPSLPLQSRSMTTEDLLDLDDQQLKGLGNICNLPSASCSISLQQSLNKSSNNSWQQGKIKHQTDCLAHSRIVPLHDQVSFPLTSENLVSSNGFHNNIDGCDADLDRSFDYSNKLGSGKGKLLIM</sequence>
<dbReference type="InterPro" id="IPR003954">
    <property type="entry name" value="RRM_euk-type"/>
</dbReference>
<evidence type="ECO:0000313" key="6">
    <source>
        <dbReference type="RefSeq" id="XP_022746395.1"/>
    </source>
</evidence>
<feature type="region of interest" description="Disordered" evidence="2">
    <location>
        <begin position="278"/>
        <end position="297"/>
    </location>
</feature>
<dbReference type="GeneID" id="111296381"/>
<dbReference type="RefSeq" id="XP_022746395.1">
    <property type="nucleotide sequence ID" value="XM_022890660.1"/>
</dbReference>
<evidence type="ECO:0000256" key="1">
    <source>
        <dbReference type="PROSITE-ProRule" id="PRU00176"/>
    </source>
</evidence>
<accession>A0A6P5Z1F8</accession>
<dbReference type="PROSITE" id="PS50102">
    <property type="entry name" value="RRM"/>
    <property type="match status" value="1"/>
</dbReference>
<dbReference type="GO" id="GO:0030014">
    <property type="term" value="C:CCR4-NOT complex"/>
    <property type="evidence" value="ECO:0007669"/>
    <property type="project" value="InterPro"/>
</dbReference>
<feature type="domain" description="RRM" evidence="3">
    <location>
        <begin position="110"/>
        <end position="196"/>
    </location>
</feature>
<dbReference type="PANTHER" id="PTHR12603">
    <property type="entry name" value="CCR4-NOT TRANSCRIPTION COMPLEX RELATED"/>
    <property type="match status" value="1"/>
</dbReference>
<protein>
    <submittedName>
        <fullName evidence="5 6">General negative regulator of transcription C16C9.04c</fullName>
    </submittedName>
</protein>
<dbReference type="InterPro" id="IPR039780">
    <property type="entry name" value="Mot2"/>
</dbReference>
<dbReference type="GO" id="GO:0004842">
    <property type="term" value="F:ubiquitin-protein transferase activity"/>
    <property type="evidence" value="ECO:0007669"/>
    <property type="project" value="InterPro"/>
</dbReference>